<dbReference type="InterPro" id="IPR013785">
    <property type="entry name" value="Aldolase_TIM"/>
</dbReference>
<feature type="domain" description="DUS-like FMN-binding" evidence="10">
    <location>
        <begin position="5"/>
        <end position="238"/>
    </location>
</feature>
<feature type="binding site" evidence="9">
    <location>
        <position position="61"/>
    </location>
    <ligand>
        <name>FMN</name>
        <dbReference type="ChEBI" id="CHEBI:58210"/>
    </ligand>
</feature>
<evidence type="ECO:0000313" key="12">
    <source>
        <dbReference type="Proteomes" id="UP000018300"/>
    </source>
</evidence>
<keyword evidence="5" id="KW-0521">NADP</keyword>
<dbReference type="GO" id="GO:0003723">
    <property type="term" value="F:RNA binding"/>
    <property type="evidence" value="ECO:0007669"/>
    <property type="project" value="TreeGrafter"/>
</dbReference>
<keyword evidence="9" id="KW-0547">Nucleotide-binding</keyword>
<dbReference type="PROSITE" id="PS01136">
    <property type="entry name" value="UPF0034"/>
    <property type="match status" value="1"/>
</dbReference>
<dbReference type="SUPFAM" id="SSF51395">
    <property type="entry name" value="FMN-linked oxidoreductases"/>
    <property type="match status" value="1"/>
</dbReference>
<dbReference type="Gene3D" id="3.20.20.70">
    <property type="entry name" value="Aldolase class I"/>
    <property type="match status" value="1"/>
</dbReference>
<dbReference type="GO" id="GO:0017150">
    <property type="term" value="F:tRNA dihydrouridine synthase activity"/>
    <property type="evidence" value="ECO:0007669"/>
    <property type="project" value="InterPro"/>
</dbReference>
<comment type="similarity">
    <text evidence="7">Belongs to the dus family.</text>
</comment>
<feature type="binding site" evidence="9">
    <location>
        <begin position="216"/>
        <end position="217"/>
    </location>
    <ligand>
        <name>FMN</name>
        <dbReference type="ChEBI" id="CHEBI:58210"/>
    </ligand>
</feature>
<gene>
    <name evidence="11" type="ORF">BN569_01183</name>
</gene>
<evidence type="ECO:0000256" key="6">
    <source>
        <dbReference type="ARBA" id="ARBA00023002"/>
    </source>
</evidence>
<dbReference type="CDD" id="cd02801">
    <property type="entry name" value="DUS_like_FMN"/>
    <property type="match status" value="1"/>
</dbReference>
<evidence type="ECO:0000256" key="3">
    <source>
        <dbReference type="ARBA" id="ARBA00022643"/>
    </source>
</evidence>
<organism evidence="11 12">
    <name type="scientific">Eshraghiella crossota CAG:259</name>
    <dbReference type="NCBI Taxonomy" id="1263062"/>
    <lineage>
        <taxon>Bacteria</taxon>
        <taxon>Bacillati</taxon>
        <taxon>Bacillota</taxon>
        <taxon>Clostridia</taxon>
        <taxon>Lachnospirales</taxon>
        <taxon>Lachnospiraceae</taxon>
        <taxon>Eshraghiella</taxon>
    </lineage>
</organism>
<evidence type="ECO:0000256" key="8">
    <source>
        <dbReference type="PIRSR" id="PIRSR006621-1"/>
    </source>
</evidence>
<evidence type="ECO:0000256" key="7">
    <source>
        <dbReference type="PIRNR" id="PIRNR006621"/>
    </source>
</evidence>
<protein>
    <recommendedName>
        <fullName evidence="7">tRNA-dihydrouridine synthase</fullName>
        <ecNumber evidence="7">1.3.1.-</ecNumber>
    </recommendedName>
</protein>
<dbReference type="Proteomes" id="UP000018300">
    <property type="component" value="Unassembled WGS sequence"/>
</dbReference>
<comment type="function">
    <text evidence="7">Catalyzes the synthesis of 5,6-dihydrouridine (D), a modified base found in the D-loop of most tRNAs, via the reduction of the C5-C6 double bond in target uridines.</text>
</comment>
<dbReference type="EMBL" id="CAYU010000091">
    <property type="protein sequence ID" value="CCY78175.1"/>
    <property type="molecule type" value="Genomic_DNA"/>
</dbReference>
<feature type="binding site" evidence="9">
    <location>
        <position position="160"/>
    </location>
    <ligand>
        <name>FMN</name>
        <dbReference type="ChEBI" id="CHEBI:58210"/>
    </ligand>
</feature>
<dbReference type="PIRSF" id="PIRSF006621">
    <property type="entry name" value="Dus"/>
    <property type="match status" value="1"/>
</dbReference>
<evidence type="ECO:0000259" key="10">
    <source>
        <dbReference type="Pfam" id="PF01207"/>
    </source>
</evidence>
<comment type="cofactor">
    <cofactor evidence="1 7 9">
        <name>FMN</name>
        <dbReference type="ChEBI" id="CHEBI:58210"/>
    </cofactor>
</comment>
<dbReference type="PANTHER" id="PTHR45846">
    <property type="entry name" value="TRNA-DIHYDROURIDINE(47) SYNTHASE [NAD(P)(+)]-LIKE"/>
    <property type="match status" value="1"/>
</dbReference>
<dbReference type="InterPro" id="IPR001269">
    <property type="entry name" value="DUS_fam"/>
</dbReference>
<proteinExistence type="inferred from homology"/>
<comment type="caution">
    <text evidence="11">The sequence shown here is derived from an EMBL/GenBank/DDBJ whole genome shotgun (WGS) entry which is preliminary data.</text>
</comment>
<accession>R5LGC2</accession>
<dbReference type="GO" id="GO:0050660">
    <property type="term" value="F:flavin adenine dinucleotide binding"/>
    <property type="evidence" value="ECO:0007669"/>
    <property type="project" value="InterPro"/>
</dbReference>
<evidence type="ECO:0000256" key="1">
    <source>
        <dbReference type="ARBA" id="ARBA00001917"/>
    </source>
</evidence>
<keyword evidence="3 7" id="KW-0288">FMN</keyword>
<dbReference type="Pfam" id="PF01207">
    <property type="entry name" value="Dus"/>
    <property type="match status" value="1"/>
</dbReference>
<evidence type="ECO:0000256" key="2">
    <source>
        <dbReference type="ARBA" id="ARBA00022630"/>
    </source>
</evidence>
<evidence type="ECO:0000256" key="9">
    <source>
        <dbReference type="PIRSR" id="PIRSR006621-2"/>
    </source>
</evidence>
<evidence type="ECO:0000313" key="11">
    <source>
        <dbReference type="EMBL" id="CCY78175.1"/>
    </source>
</evidence>
<evidence type="ECO:0000256" key="4">
    <source>
        <dbReference type="ARBA" id="ARBA00022694"/>
    </source>
</evidence>
<name>R5LGC2_9FIRM</name>
<dbReference type="InterPro" id="IPR018517">
    <property type="entry name" value="tRNA_hU_synthase_CS"/>
</dbReference>
<sequence>MKLYLAPMEALTGYIFRNVYNRYFGDADRYFTPFIASRKLNSKEKNDVLPEHNQNMDVIPQILTNKSEEFCYIASRLKEYYGYEEVNLNLGCPSGTVVAKNRGSGFLAVQDELNRFFEEVFSRTDVRISVKTRTGVENNENWENILKIYNEYPISELIIHPRCRKDGYGGKPNLEDFKKAVLISRHSLCYNGDINSVEDYNAITKEFPTVDKIMCGRGILMNPGLFSEIKGGRKASPETLYNFANDLYKGYKEIMSGDRNVLFKLKEFWIYFSKNFEEPDKVLKMVRKADTCIQYEVEVGRIFGI</sequence>
<dbReference type="PANTHER" id="PTHR45846:SF1">
    <property type="entry name" value="TRNA-DIHYDROURIDINE(47) SYNTHASE [NAD(P)(+)]-LIKE"/>
    <property type="match status" value="1"/>
</dbReference>
<feature type="active site" description="Proton donor" evidence="8">
    <location>
        <position position="92"/>
    </location>
</feature>
<dbReference type="AlphaFoldDB" id="R5LGC2"/>
<keyword evidence="6 7" id="KW-0560">Oxidoreductase</keyword>
<dbReference type="EC" id="1.3.1.-" evidence="7"/>
<feature type="binding site" evidence="9">
    <location>
        <position position="131"/>
    </location>
    <ligand>
        <name>FMN</name>
        <dbReference type="ChEBI" id="CHEBI:58210"/>
    </ligand>
</feature>
<keyword evidence="4 7" id="KW-0819">tRNA processing</keyword>
<evidence type="ECO:0000256" key="5">
    <source>
        <dbReference type="ARBA" id="ARBA00022857"/>
    </source>
</evidence>
<keyword evidence="2 7" id="KW-0285">Flavoprotein</keyword>
<dbReference type="InterPro" id="IPR035587">
    <property type="entry name" value="DUS-like_FMN-bd"/>
</dbReference>
<reference evidence="11" key="1">
    <citation type="submission" date="2012-11" db="EMBL/GenBank/DDBJ databases">
        <title>Dependencies among metagenomic species, viruses, plasmids and units of genetic variation.</title>
        <authorList>
            <person name="Nielsen H.B."/>
            <person name="Almeida M."/>
            <person name="Juncker A.S."/>
            <person name="Rasmussen S."/>
            <person name="Li J."/>
            <person name="Sunagawa S."/>
            <person name="Plichta D."/>
            <person name="Gautier L."/>
            <person name="Le Chatelier E."/>
            <person name="Peletier E."/>
            <person name="Bonde I."/>
            <person name="Nielsen T."/>
            <person name="Manichanh C."/>
            <person name="Arumugam M."/>
            <person name="Batto J."/>
            <person name="Santos M.B.Q.D."/>
            <person name="Blom N."/>
            <person name="Borruel N."/>
            <person name="Burgdorf K.S."/>
            <person name="Boumezbeur F."/>
            <person name="Casellas F."/>
            <person name="Dore J."/>
            <person name="Guarner F."/>
            <person name="Hansen T."/>
            <person name="Hildebrand F."/>
            <person name="Kaas R.S."/>
            <person name="Kennedy S."/>
            <person name="Kristiansen K."/>
            <person name="Kultima J.R."/>
            <person name="Leonard P."/>
            <person name="Levenez F."/>
            <person name="Lund O."/>
            <person name="Moumen B."/>
            <person name="Le Paslier D."/>
            <person name="Pons N."/>
            <person name="Pedersen O."/>
            <person name="Prifti E."/>
            <person name="Qin J."/>
            <person name="Raes J."/>
            <person name="Tap J."/>
            <person name="Tims S."/>
            <person name="Ussery D.W."/>
            <person name="Yamada T."/>
            <person name="MetaHit consortium"/>
            <person name="Renault P."/>
            <person name="Sicheritz-Ponten T."/>
            <person name="Bork P."/>
            <person name="Wang J."/>
            <person name="Brunak S."/>
            <person name="Ehrlich S.D."/>
        </authorList>
    </citation>
    <scope>NUCLEOTIDE SEQUENCE [LARGE SCALE GENOMIC DNA]</scope>
</reference>